<evidence type="ECO:0000313" key="1">
    <source>
        <dbReference type="EMBL" id="MCW6508501.1"/>
    </source>
</evidence>
<proteinExistence type="predicted"/>
<dbReference type="PANTHER" id="PTHR34235:SF4">
    <property type="entry name" value="SLR0291 PROTEIN"/>
    <property type="match status" value="1"/>
</dbReference>
<dbReference type="RefSeq" id="WP_282584872.1">
    <property type="nucleotide sequence ID" value="NZ_JAMOIM010000006.1"/>
</dbReference>
<dbReference type="InterPro" id="IPR002636">
    <property type="entry name" value="DUF29"/>
</dbReference>
<reference evidence="1" key="1">
    <citation type="submission" date="2022-05" db="EMBL/GenBank/DDBJ databases">
        <authorList>
            <person name="Pankratov T."/>
        </authorList>
    </citation>
    <scope>NUCLEOTIDE SEQUENCE</scope>
    <source>
        <strain evidence="1">BP6-180914</strain>
    </source>
</reference>
<sequence length="165" mass="18787">MTLADDRRAAKTLKSDETERLVAYEDDPYTWALQQAEFLLKGRLDLIDAAKLADEIAALAHDLADKLRSDLSRVLQHLLKWDHQPQMRTRSWALSIEEHRRRVTQHLAGGSGLRSILPGLLAEAYVDGRRHALDETGLPRAALPTTCPYTWDEIMSRPIDWPEPL</sequence>
<accession>A0AA41YWG2</accession>
<protein>
    <submittedName>
        <fullName evidence="1">DUF29 domain-containing protein</fullName>
    </submittedName>
</protein>
<name>A0AA41YWG2_9HYPH</name>
<organism evidence="1 2">
    <name type="scientific">Lichenifustis flavocetrariae</name>
    <dbReference type="NCBI Taxonomy" id="2949735"/>
    <lineage>
        <taxon>Bacteria</taxon>
        <taxon>Pseudomonadati</taxon>
        <taxon>Pseudomonadota</taxon>
        <taxon>Alphaproteobacteria</taxon>
        <taxon>Hyphomicrobiales</taxon>
        <taxon>Lichenihabitantaceae</taxon>
        <taxon>Lichenifustis</taxon>
    </lineage>
</organism>
<dbReference type="PANTHER" id="PTHR34235">
    <property type="entry name" value="SLR1203 PROTEIN-RELATED"/>
    <property type="match status" value="1"/>
</dbReference>
<keyword evidence="2" id="KW-1185">Reference proteome</keyword>
<dbReference type="EMBL" id="JAMOIM010000006">
    <property type="protein sequence ID" value="MCW6508501.1"/>
    <property type="molecule type" value="Genomic_DNA"/>
</dbReference>
<dbReference type="Pfam" id="PF01724">
    <property type="entry name" value="DUF29"/>
    <property type="match status" value="1"/>
</dbReference>
<comment type="caution">
    <text evidence="1">The sequence shown here is derived from an EMBL/GenBank/DDBJ whole genome shotgun (WGS) entry which is preliminary data.</text>
</comment>
<dbReference type="Gene3D" id="1.20.1220.20">
    <property type="entry name" value="Uncharcterised protein PF01724"/>
    <property type="match status" value="1"/>
</dbReference>
<dbReference type="Proteomes" id="UP001165667">
    <property type="component" value="Unassembled WGS sequence"/>
</dbReference>
<evidence type="ECO:0000313" key="2">
    <source>
        <dbReference type="Proteomes" id="UP001165667"/>
    </source>
</evidence>
<dbReference type="AlphaFoldDB" id="A0AA41YWG2"/>
<gene>
    <name evidence="1" type="ORF">M8523_10780</name>
</gene>